<organism evidence="1 2">
    <name type="scientific">Paramecium sonneborni</name>
    <dbReference type="NCBI Taxonomy" id="65129"/>
    <lineage>
        <taxon>Eukaryota</taxon>
        <taxon>Sar</taxon>
        <taxon>Alveolata</taxon>
        <taxon>Ciliophora</taxon>
        <taxon>Intramacronucleata</taxon>
        <taxon>Oligohymenophorea</taxon>
        <taxon>Peniculida</taxon>
        <taxon>Parameciidae</taxon>
        <taxon>Paramecium</taxon>
    </lineage>
</organism>
<dbReference type="AlphaFoldDB" id="A0A8S1LL67"/>
<name>A0A8S1LL67_9CILI</name>
<evidence type="ECO:0000313" key="1">
    <source>
        <dbReference type="EMBL" id="CAD8063514.1"/>
    </source>
</evidence>
<gene>
    <name evidence="1" type="ORF">PSON_ATCC_30995.1.T0180029</name>
</gene>
<protein>
    <submittedName>
        <fullName evidence="1">Uncharacterized protein</fullName>
    </submittedName>
</protein>
<proteinExistence type="predicted"/>
<reference evidence="1" key="1">
    <citation type="submission" date="2021-01" db="EMBL/GenBank/DDBJ databases">
        <authorList>
            <consortium name="Genoscope - CEA"/>
            <person name="William W."/>
        </authorList>
    </citation>
    <scope>NUCLEOTIDE SEQUENCE</scope>
</reference>
<sequence length="139" mass="16507">MIKITKYTINLKSTFEDLESVLTMTPNEFAEKYSQPKQKEQSIYILIQKSIDENKFQNHQVRLHLDKSDKDESSKISIEQINEINEPIQQNDMKLEMKMTYKIKSEKKLKPVKMIKINNNHYLKMKNNSNQNQISNVLD</sequence>
<dbReference type="Proteomes" id="UP000692954">
    <property type="component" value="Unassembled WGS sequence"/>
</dbReference>
<dbReference type="EMBL" id="CAJJDN010000018">
    <property type="protein sequence ID" value="CAD8063514.1"/>
    <property type="molecule type" value="Genomic_DNA"/>
</dbReference>
<keyword evidence="2" id="KW-1185">Reference proteome</keyword>
<comment type="caution">
    <text evidence="1">The sequence shown here is derived from an EMBL/GenBank/DDBJ whole genome shotgun (WGS) entry which is preliminary data.</text>
</comment>
<evidence type="ECO:0000313" key="2">
    <source>
        <dbReference type="Proteomes" id="UP000692954"/>
    </source>
</evidence>
<accession>A0A8S1LL67</accession>